<dbReference type="Gene3D" id="3.30.70.100">
    <property type="match status" value="1"/>
</dbReference>
<dbReference type="PROSITE" id="PS50846">
    <property type="entry name" value="HMA_2"/>
    <property type="match status" value="1"/>
</dbReference>
<keyword evidence="9 15" id="KW-0067">ATP-binding</keyword>
<feature type="domain" description="HMA" evidence="16">
    <location>
        <begin position="96"/>
        <end position="162"/>
    </location>
</feature>
<dbReference type="InterPro" id="IPR006121">
    <property type="entry name" value="HMA_dom"/>
</dbReference>
<keyword evidence="17" id="KW-0378">Hydrolase</keyword>
<keyword evidence="7 15" id="KW-0479">Metal-binding</keyword>
<dbReference type="RefSeq" id="WP_135670498.1">
    <property type="nucleotide sequence ID" value="NZ_RQGN01000042.1"/>
</dbReference>
<dbReference type="InterPro" id="IPR036412">
    <property type="entry name" value="HAD-like_sf"/>
</dbReference>
<dbReference type="InterPro" id="IPR027256">
    <property type="entry name" value="P-typ_ATPase_IB"/>
</dbReference>
<dbReference type="OrthoDB" id="9760364at2"/>
<dbReference type="GO" id="GO:0016887">
    <property type="term" value="F:ATP hydrolysis activity"/>
    <property type="evidence" value="ECO:0007669"/>
    <property type="project" value="InterPro"/>
</dbReference>
<protein>
    <submittedName>
        <fullName evidence="17">Cadmium-translocating P-type ATPase</fullName>
        <ecNumber evidence="17">3.6.3.3</ecNumber>
    </submittedName>
</protein>
<sequence length="813" mass="90454">METLTKIETRCYHCNTPIRSESETIYGELNGNREAFCCSGCRSLATLLVENGLTRFYDLRGSETLEPVSGNKLEREDLETESVYEEYVIRKENGNCETSITIGKIHCSACVWLNEKVLSEQEGVLETRINFATGRMKLVYDKNRIDLNRIFAIIRRIGYEPSLYSPLKAENKVSLFSKDLFLRMALAGFSWGNIMLFSIGLYAGYFTGIEIEFKRLFHYVSWIFATPVYLYSGYPFYKGAIESVKRRILSMDTLLFSGVSLAYFYSVYVTLSDKGEVYFDSVCTIYFFILIGKFLESAIRLKAGRKIGELLSTLPEEYTILQNGTEVSLSPSKIRKEDSILLKNGNRVPVDGILESEVAYFDESFLTGESKPVTHKSGDTILSGSLCLSSNVLLTATTTAKESTLSRISSLIETSLQAKPGIQRTTDKFSTYFIQAVLLIALSTFCIYGFYYGDWEKAVLNTISVLIVACPCALGLAVPAAYVVSNLLHGSKGILVKNPDSLEILSRADRIYFDKTGTLTLGKLSIQGEWFLNPEDKFKLYSILISMESNSTHPLAISLKKEIERRMDSSGEQATPIVWKELKEIPGNGIEATALDETTTYRIGNRNFVTKGQNPQDGKIHLGKEGRILASFSLEDTVRPEAESTIQKLKTAIRFLGILSGDSKSNVENLAQKIDIQHSLYELKPEEKLRVIQKAQSNGETVVMVGDGINDSACLAAANLGVSMGIASDLSIDKSDLVLLSNRLDSLVSAVQISKKTRRIIFQNILISLTYNSVMLPLAAFGFMLPVICAGFMTLSSLSVVLNSISLQWRTKL</sequence>
<evidence type="ECO:0000256" key="3">
    <source>
        <dbReference type="ARBA" id="ARBA00022448"/>
    </source>
</evidence>
<dbReference type="SUPFAM" id="SSF81665">
    <property type="entry name" value="Calcium ATPase, transmembrane domain M"/>
    <property type="match status" value="1"/>
</dbReference>
<dbReference type="NCBIfam" id="TIGR01511">
    <property type="entry name" value="ATPase-IB1_Cu"/>
    <property type="match status" value="1"/>
</dbReference>
<dbReference type="InterPro" id="IPR023299">
    <property type="entry name" value="ATPase_P-typ_cyto_dom_N"/>
</dbReference>
<dbReference type="Gene3D" id="2.70.150.10">
    <property type="entry name" value="Calcium-transporting ATPase, cytoplasmic transduction domain A"/>
    <property type="match status" value="1"/>
</dbReference>
<dbReference type="NCBIfam" id="TIGR01494">
    <property type="entry name" value="ATPase_P-type"/>
    <property type="match status" value="1"/>
</dbReference>
<keyword evidence="13" id="KW-0406">Ion transport</keyword>
<dbReference type="InterPro" id="IPR036163">
    <property type="entry name" value="HMA_dom_sf"/>
</dbReference>
<dbReference type="GO" id="GO:0005507">
    <property type="term" value="F:copper ion binding"/>
    <property type="evidence" value="ECO:0007669"/>
    <property type="project" value="TreeGrafter"/>
</dbReference>
<comment type="subcellular location">
    <subcellularLocation>
        <location evidence="1">Cell membrane</location>
        <topology evidence="1">Multi-pass membrane protein</topology>
    </subcellularLocation>
</comment>
<dbReference type="Pfam" id="PF00702">
    <property type="entry name" value="Hydrolase"/>
    <property type="match status" value="1"/>
</dbReference>
<accession>A0A5F2BGY7</accession>
<dbReference type="Gene3D" id="3.40.50.1000">
    <property type="entry name" value="HAD superfamily/HAD-like"/>
    <property type="match status" value="1"/>
</dbReference>
<reference evidence="17 18" key="1">
    <citation type="journal article" date="2019" name="PLoS Negl. Trop. Dis.">
        <title>Revisiting the worldwide diversity of Leptospira species in the environment.</title>
        <authorList>
            <person name="Vincent A.T."/>
            <person name="Schiettekatte O."/>
            <person name="Bourhy P."/>
            <person name="Veyrier F.J."/>
            <person name="Picardeau M."/>
        </authorList>
    </citation>
    <scope>NUCLEOTIDE SEQUENCE [LARGE SCALE GENOMIC DNA]</scope>
    <source>
        <strain evidence="17 18">201702444</strain>
    </source>
</reference>
<dbReference type="AlphaFoldDB" id="A0A5F2BGY7"/>
<feature type="transmembrane region" description="Helical" evidence="15">
    <location>
        <begin position="277"/>
        <end position="295"/>
    </location>
</feature>
<name>A0A5F2BGY7_9LEPT</name>
<dbReference type="NCBIfam" id="TIGR01525">
    <property type="entry name" value="ATPase-IB_hvy"/>
    <property type="match status" value="1"/>
</dbReference>
<dbReference type="Gene3D" id="3.40.1110.10">
    <property type="entry name" value="Calcium-transporting ATPase, cytoplasmic domain N"/>
    <property type="match status" value="1"/>
</dbReference>
<feature type="transmembrane region" description="Helical" evidence="15">
    <location>
        <begin position="249"/>
        <end position="271"/>
    </location>
</feature>
<gene>
    <name evidence="17" type="primary">cadA</name>
    <name evidence="17" type="ORF">EHQ76_07845</name>
</gene>
<feature type="transmembrane region" description="Helical" evidence="15">
    <location>
        <begin position="463"/>
        <end position="484"/>
    </location>
</feature>
<evidence type="ECO:0000256" key="11">
    <source>
        <dbReference type="ARBA" id="ARBA00022967"/>
    </source>
</evidence>
<evidence type="ECO:0000256" key="8">
    <source>
        <dbReference type="ARBA" id="ARBA00022741"/>
    </source>
</evidence>
<dbReference type="Pfam" id="PF00403">
    <property type="entry name" value="HMA"/>
    <property type="match status" value="1"/>
</dbReference>
<organism evidence="17 18">
    <name type="scientific">Leptospira barantonii</name>
    <dbReference type="NCBI Taxonomy" id="2023184"/>
    <lineage>
        <taxon>Bacteria</taxon>
        <taxon>Pseudomonadati</taxon>
        <taxon>Spirochaetota</taxon>
        <taxon>Spirochaetia</taxon>
        <taxon>Leptospirales</taxon>
        <taxon>Leptospiraceae</taxon>
        <taxon>Leptospira</taxon>
    </lineage>
</organism>
<keyword evidence="14 15" id="KW-0472">Membrane</keyword>
<keyword evidence="3" id="KW-0813">Transport</keyword>
<dbReference type="GO" id="GO:0005524">
    <property type="term" value="F:ATP binding"/>
    <property type="evidence" value="ECO:0007669"/>
    <property type="project" value="UniProtKB-UniRule"/>
</dbReference>
<dbReference type="NCBIfam" id="TIGR01512">
    <property type="entry name" value="ATPase-IB2_Cd"/>
    <property type="match status" value="1"/>
</dbReference>
<dbReference type="Proteomes" id="UP000298429">
    <property type="component" value="Unassembled WGS sequence"/>
</dbReference>
<dbReference type="InterPro" id="IPR021993">
    <property type="entry name" value="ATPase-cat-bd"/>
</dbReference>
<dbReference type="CDD" id="cd02079">
    <property type="entry name" value="P-type_ATPase_HM"/>
    <property type="match status" value="1"/>
</dbReference>
<evidence type="ECO:0000256" key="14">
    <source>
        <dbReference type="ARBA" id="ARBA00023136"/>
    </source>
</evidence>
<keyword evidence="8 15" id="KW-0547">Nucleotide-binding</keyword>
<feature type="transmembrane region" description="Helical" evidence="15">
    <location>
        <begin position="216"/>
        <end position="237"/>
    </location>
</feature>
<dbReference type="PROSITE" id="PS00154">
    <property type="entry name" value="ATPASE_E1_E2"/>
    <property type="match status" value="1"/>
</dbReference>
<keyword evidence="4 15" id="KW-1003">Cell membrane</keyword>
<dbReference type="InterPro" id="IPR023214">
    <property type="entry name" value="HAD_sf"/>
</dbReference>
<dbReference type="SUPFAM" id="SSF56784">
    <property type="entry name" value="HAD-like"/>
    <property type="match status" value="1"/>
</dbReference>
<feature type="transmembrane region" description="Helical" evidence="15">
    <location>
        <begin position="760"/>
        <end position="779"/>
    </location>
</feature>
<evidence type="ECO:0000256" key="5">
    <source>
        <dbReference type="ARBA" id="ARBA00022553"/>
    </source>
</evidence>
<evidence type="ECO:0000256" key="12">
    <source>
        <dbReference type="ARBA" id="ARBA00022989"/>
    </source>
</evidence>
<dbReference type="PRINTS" id="PR00943">
    <property type="entry name" value="CUATPASE"/>
</dbReference>
<dbReference type="Pfam" id="PF12156">
    <property type="entry name" value="ATPase-cat_bd"/>
    <property type="match status" value="1"/>
</dbReference>
<comment type="similarity">
    <text evidence="2 15">Belongs to the cation transport ATPase (P-type) (TC 3.A.3) family. Type IB subfamily.</text>
</comment>
<dbReference type="SUPFAM" id="SSF55008">
    <property type="entry name" value="HMA, heavy metal-associated domain"/>
    <property type="match status" value="1"/>
</dbReference>
<dbReference type="GO" id="GO:0055070">
    <property type="term" value="P:copper ion homeostasis"/>
    <property type="evidence" value="ECO:0007669"/>
    <property type="project" value="TreeGrafter"/>
</dbReference>
<dbReference type="InterPro" id="IPR008250">
    <property type="entry name" value="ATPase_P-typ_transduc_dom_A_sf"/>
</dbReference>
<keyword evidence="10" id="KW-0460">Magnesium</keyword>
<dbReference type="InterPro" id="IPR018303">
    <property type="entry name" value="ATPase_P-typ_P_site"/>
</dbReference>
<evidence type="ECO:0000256" key="2">
    <source>
        <dbReference type="ARBA" id="ARBA00006024"/>
    </source>
</evidence>
<feature type="transmembrane region" description="Helical" evidence="15">
    <location>
        <begin position="785"/>
        <end position="805"/>
    </location>
</feature>
<dbReference type="PROSITE" id="PS01229">
    <property type="entry name" value="COF_2"/>
    <property type="match status" value="1"/>
</dbReference>
<dbReference type="Pfam" id="PF00122">
    <property type="entry name" value="E1-E2_ATPase"/>
    <property type="match status" value="1"/>
</dbReference>
<dbReference type="PRINTS" id="PR00119">
    <property type="entry name" value="CATATPASE"/>
</dbReference>
<evidence type="ECO:0000313" key="17">
    <source>
        <dbReference type="EMBL" id="TGM04647.1"/>
    </source>
</evidence>
<dbReference type="InterPro" id="IPR023298">
    <property type="entry name" value="ATPase_P-typ_TM_dom_sf"/>
</dbReference>
<comment type="caution">
    <text evidence="17">The sequence shown here is derived from an EMBL/GenBank/DDBJ whole genome shotgun (WGS) entry which is preliminary data.</text>
</comment>
<proteinExistence type="inferred from homology"/>
<feature type="transmembrane region" description="Helical" evidence="15">
    <location>
        <begin position="429"/>
        <end position="451"/>
    </location>
</feature>
<dbReference type="PANTHER" id="PTHR43520">
    <property type="entry name" value="ATP7, ISOFORM B"/>
    <property type="match status" value="1"/>
</dbReference>
<dbReference type="InterPro" id="IPR001757">
    <property type="entry name" value="P_typ_ATPase"/>
</dbReference>
<dbReference type="EMBL" id="RQGN01000042">
    <property type="protein sequence ID" value="TGM04647.1"/>
    <property type="molecule type" value="Genomic_DNA"/>
</dbReference>
<evidence type="ECO:0000256" key="15">
    <source>
        <dbReference type="RuleBase" id="RU362081"/>
    </source>
</evidence>
<evidence type="ECO:0000259" key="16">
    <source>
        <dbReference type="PROSITE" id="PS50846"/>
    </source>
</evidence>
<keyword evidence="6 15" id="KW-0812">Transmembrane</keyword>
<evidence type="ECO:0000256" key="1">
    <source>
        <dbReference type="ARBA" id="ARBA00004651"/>
    </source>
</evidence>
<dbReference type="GO" id="GO:0005886">
    <property type="term" value="C:plasma membrane"/>
    <property type="evidence" value="ECO:0007669"/>
    <property type="project" value="UniProtKB-SubCell"/>
</dbReference>
<keyword evidence="5" id="KW-0597">Phosphoprotein</keyword>
<dbReference type="EC" id="3.6.3.3" evidence="17"/>
<evidence type="ECO:0000256" key="4">
    <source>
        <dbReference type="ARBA" id="ARBA00022475"/>
    </source>
</evidence>
<evidence type="ECO:0000313" key="18">
    <source>
        <dbReference type="Proteomes" id="UP000298429"/>
    </source>
</evidence>
<dbReference type="CDD" id="cd00371">
    <property type="entry name" value="HMA"/>
    <property type="match status" value="1"/>
</dbReference>
<dbReference type="InterPro" id="IPR059000">
    <property type="entry name" value="ATPase_P-type_domA"/>
</dbReference>
<dbReference type="PANTHER" id="PTHR43520:SF5">
    <property type="entry name" value="CATION-TRANSPORTING P-TYPE ATPASE-RELATED"/>
    <property type="match status" value="1"/>
</dbReference>
<keyword evidence="12 15" id="KW-1133">Transmembrane helix</keyword>
<feature type="transmembrane region" description="Helical" evidence="15">
    <location>
        <begin position="180"/>
        <end position="204"/>
    </location>
</feature>
<dbReference type="SUPFAM" id="SSF81653">
    <property type="entry name" value="Calcium ATPase, transduction domain A"/>
    <property type="match status" value="1"/>
</dbReference>
<evidence type="ECO:0000256" key="10">
    <source>
        <dbReference type="ARBA" id="ARBA00022842"/>
    </source>
</evidence>
<evidence type="ECO:0000256" key="6">
    <source>
        <dbReference type="ARBA" id="ARBA00022692"/>
    </source>
</evidence>
<evidence type="ECO:0000256" key="9">
    <source>
        <dbReference type="ARBA" id="ARBA00022840"/>
    </source>
</evidence>
<dbReference type="GO" id="GO:0043682">
    <property type="term" value="F:P-type divalent copper transporter activity"/>
    <property type="evidence" value="ECO:0007669"/>
    <property type="project" value="TreeGrafter"/>
</dbReference>
<evidence type="ECO:0000256" key="13">
    <source>
        <dbReference type="ARBA" id="ARBA00023065"/>
    </source>
</evidence>
<evidence type="ECO:0000256" key="7">
    <source>
        <dbReference type="ARBA" id="ARBA00022723"/>
    </source>
</evidence>
<keyword evidence="11" id="KW-1278">Translocase</keyword>